<protein>
    <recommendedName>
        <fullName evidence="2">Enkurin domain-containing protein</fullName>
    </recommendedName>
</protein>
<reference evidence="3 4" key="1">
    <citation type="journal article" date="2018" name="New Phytol.">
        <title>Phylogenomics of Endogonaceae and evolution of mycorrhizas within Mucoromycota.</title>
        <authorList>
            <person name="Chang Y."/>
            <person name="Desiro A."/>
            <person name="Na H."/>
            <person name="Sandor L."/>
            <person name="Lipzen A."/>
            <person name="Clum A."/>
            <person name="Barry K."/>
            <person name="Grigoriev I.V."/>
            <person name="Martin F.M."/>
            <person name="Stajich J.E."/>
            <person name="Smith M.E."/>
            <person name="Bonito G."/>
            <person name="Spatafora J.W."/>
        </authorList>
    </citation>
    <scope>NUCLEOTIDE SEQUENCE [LARGE SCALE GENOMIC DNA]</scope>
    <source>
        <strain evidence="3 4">GMNB39</strain>
    </source>
</reference>
<feature type="compositionally biased region" description="Polar residues" evidence="1">
    <location>
        <begin position="37"/>
        <end position="75"/>
    </location>
</feature>
<dbReference type="OrthoDB" id="5600564at2759"/>
<feature type="region of interest" description="Disordered" evidence="1">
    <location>
        <begin position="158"/>
        <end position="184"/>
    </location>
</feature>
<dbReference type="EMBL" id="RBNI01012439">
    <property type="protein sequence ID" value="RUP42780.1"/>
    <property type="molecule type" value="Genomic_DNA"/>
</dbReference>
<keyword evidence="4" id="KW-1185">Reference proteome</keyword>
<accession>A0A433CVX1</accession>
<feature type="compositionally biased region" description="Low complexity" evidence="1">
    <location>
        <begin position="16"/>
        <end position="27"/>
    </location>
</feature>
<organism evidence="3 4">
    <name type="scientific">Jimgerdemannia flammicorona</name>
    <dbReference type="NCBI Taxonomy" id="994334"/>
    <lineage>
        <taxon>Eukaryota</taxon>
        <taxon>Fungi</taxon>
        <taxon>Fungi incertae sedis</taxon>
        <taxon>Mucoromycota</taxon>
        <taxon>Mucoromycotina</taxon>
        <taxon>Endogonomycetes</taxon>
        <taxon>Endogonales</taxon>
        <taxon>Endogonaceae</taxon>
        <taxon>Jimgerdemannia</taxon>
    </lineage>
</organism>
<dbReference type="AlphaFoldDB" id="A0A433CVX1"/>
<gene>
    <name evidence="3" type="ORF">BC936DRAFT_138097</name>
</gene>
<name>A0A433CVX1_9FUNG</name>
<evidence type="ECO:0000256" key="1">
    <source>
        <dbReference type="SAM" id="MobiDB-lite"/>
    </source>
</evidence>
<dbReference type="InterPro" id="IPR027012">
    <property type="entry name" value="Enkurin_dom"/>
</dbReference>
<evidence type="ECO:0000313" key="4">
    <source>
        <dbReference type="Proteomes" id="UP000268093"/>
    </source>
</evidence>
<sequence>MAMAAEDYPLPPSPSFSPSFTPSQVQSPPTPTRQHRPSLSTTVFNRNPQSMDSMPGTPISQVGSPHSRQQSQSDFHNGWYDNDPPAPVTNGNRKSLQTRASISSLNSMSSGTRDRESGLVASIVEAWPPVENKGGPTVKRLEKQRQIEELDFELRNATQDKERIQQDYSKLPLTGGGPTARRRREEIEEQLDEVDSRLSKIKLKMRALGVVN</sequence>
<dbReference type="Pfam" id="PF13864">
    <property type="entry name" value="Enkurin"/>
    <property type="match status" value="1"/>
</dbReference>
<comment type="caution">
    <text evidence="3">The sequence shown here is derived from an EMBL/GenBank/DDBJ whole genome shotgun (WGS) entry which is preliminary data.</text>
</comment>
<dbReference type="Proteomes" id="UP000268093">
    <property type="component" value="Unassembled WGS sequence"/>
</dbReference>
<feature type="compositionally biased region" description="Polar residues" evidence="1">
    <location>
        <begin position="89"/>
        <end position="111"/>
    </location>
</feature>
<proteinExistence type="predicted"/>
<feature type="domain" description="Enkurin" evidence="2">
    <location>
        <begin position="145"/>
        <end position="201"/>
    </location>
</feature>
<feature type="region of interest" description="Disordered" evidence="1">
    <location>
        <begin position="1"/>
        <end position="116"/>
    </location>
</feature>
<evidence type="ECO:0000259" key="2">
    <source>
        <dbReference type="Pfam" id="PF13864"/>
    </source>
</evidence>
<evidence type="ECO:0000313" key="3">
    <source>
        <dbReference type="EMBL" id="RUP42780.1"/>
    </source>
</evidence>